<dbReference type="Proteomes" id="UP000267164">
    <property type="component" value="Chromosome"/>
</dbReference>
<evidence type="ECO:0000259" key="1">
    <source>
        <dbReference type="PROSITE" id="PS50801"/>
    </source>
</evidence>
<dbReference type="InterPro" id="IPR036513">
    <property type="entry name" value="STAS_dom_sf"/>
</dbReference>
<dbReference type="Pfam" id="PF13466">
    <property type="entry name" value="STAS_2"/>
    <property type="match status" value="1"/>
</dbReference>
<dbReference type="Gene3D" id="3.30.750.24">
    <property type="entry name" value="STAS domain"/>
    <property type="match status" value="1"/>
</dbReference>
<dbReference type="SUPFAM" id="SSF52091">
    <property type="entry name" value="SpoIIaa-like"/>
    <property type="match status" value="1"/>
</dbReference>
<evidence type="ECO:0000313" key="3">
    <source>
        <dbReference type="Proteomes" id="UP000267164"/>
    </source>
</evidence>
<name>A0A386ZJI7_9NOCA</name>
<organism evidence="2 3">
    <name type="scientific">Nocardia yunnanensis</name>
    <dbReference type="NCBI Taxonomy" id="2382165"/>
    <lineage>
        <taxon>Bacteria</taxon>
        <taxon>Bacillati</taxon>
        <taxon>Actinomycetota</taxon>
        <taxon>Actinomycetes</taxon>
        <taxon>Mycobacteriales</taxon>
        <taxon>Nocardiaceae</taxon>
        <taxon>Nocardia</taxon>
    </lineage>
</organism>
<dbReference type="OrthoDB" id="4571483at2"/>
<accession>A0A386ZJI7</accession>
<dbReference type="InterPro" id="IPR058548">
    <property type="entry name" value="MlaB-like_STAS"/>
</dbReference>
<sequence>MRFSSGRRLASPIVCPATRSGHPLREVVMSVLPAVSGPGDTVTSAAAADSEAGARHEGHADGRFLVVVAEGELDITTLPQLRRALAHALATGPGVVVDLRRARFLSLRNACVIADSARTAARRRLGFTVLAGRPEIHRVLAVAGIPTAAADSQSSTGGS</sequence>
<reference evidence="2 3" key="1">
    <citation type="submission" date="2018-09" db="EMBL/GenBank/DDBJ databases">
        <title>Nocardia yunnanensis sp. nov., an actinomycete isolated from a soil sample.</title>
        <authorList>
            <person name="Zhang J."/>
        </authorList>
    </citation>
    <scope>NUCLEOTIDE SEQUENCE [LARGE SCALE GENOMIC DNA]</scope>
    <source>
        <strain evidence="2 3">CFHS0054</strain>
    </source>
</reference>
<dbReference type="AlphaFoldDB" id="A0A386ZJI7"/>
<dbReference type="CDD" id="cd07043">
    <property type="entry name" value="STAS_anti-anti-sigma_factors"/>
    <property type="match status" value="1"/>
</dbReference>
<feature type="domain" description="STAS" evidence="1">
    <location>
        <begin position="65"/>
        <end position="159"/>
    </location>
</feature>
<dbReference type="InterPro" id="IPR002645">
    <property type="entry name" value="STAS_dom"/>
</dbReference>
<dbReference type="PROSITE" id="PS50801">
    <property type="entry name" value="STAS"/>
    <property type="match status" value="1"/>
</dbReference>
<evidence type="ECO:0000313" key="2">
    <source>
        <dbReference type="EMBL" id="AYF77711.1"/>
    </source>
</evidence>
<dbReference type="EMBL" id="CP032568">
    <property type="protein sequence ID" value="AYF77711.1"/>
    <property type="molecule type" value="Genomic_DNA"/>
</dbReference>
<protein>
    <submittedName>
        <fullName evidence="2">STAS domain-containing protein</fullName>
    </submittedName>
</protein>
<gene>
    <name evidence="2" type="ORF">D7D52_32240</name>
</gene>
<keyword evidence="3" id="KW-1185">Reference proteome</keyword>
<dbReference type="KEGG" id="nyu:D7D52_32240"/>
<proteinExistence type="predicted"/>